<dbReference type="Proteomes" id="UP000659388">
    <property type="component" value="Unassembled WGS sequence"/>
</dbReference>
<reference evidence="2" key="1">
    <citation type="submission" date="2021-01" db="EMBL/GenBank/DDBJ databases">
        <title>Fulvivirga kasyanovii gen. nov., sp nov., a novel member of the phylum Bacteroidetes isolated from seawater in a mussel farm.</title>
        <authorList>
            <person name="Zhao L.-H."/>
            <person name="Wang Z.-J."/>
        </authorList>
    </citation>
    <scope>NUCLEOTIDE SEQUENCE</scope>
    <source>
        <strain evidence="2">2943</strain>
    </source>
</reference>
<keyword evidence="1" id="KW-0472">Membrane</keyword>
<evidence type="ECO:0000313" key="3">
    <source>
        <dbReference type="Proteomes" id="UP000659388"/>
    </source>
</evidence>
<dbReference type="EMBL" id="JAESIY010000005">
    <property type="protein sequence ID" value="MBL3656503.1"/>
    <property type="molecule type" value="Genomic_DNA"/>
</dbReference>
<feature type="transmembrane region" description="Helical" evidence="1">
    <location>
        <begin position="90"/>
        <end position="107"/>
    </location>
</feature>
<accession>A0A937F9I9</accession>
<feature type="transmembrane region" description="Helical" evidence="1">
    <location>
        <begin position="127"/>
        <end position="144"/>
    </location>
</feature>
<organism evidence="2 3">
    <name type="scientific">Fulvivirga sediminis</name>
    <dbReference type="NCBI Taxonomy" id="2803949"/>
    <lineage>
        <taxon>Bacteria</taxon>
        <taxon>Pseudomonadati</taxon>
        <taxon>Bacteroidota</taxon>
        <taxon>Cytophagia</taxon>
        <taxon>Cytophagales</taxon>
        <taxon>Fulvivirgaceae</taxon>
        <taxon>Fulvivirga</taxon>
    </lineage>
</organism>
<protein>
    <submittedName>
        <fullName evidence="2">Uncharacterized protein</fullName>
    </submittedName>
</protein>
<evidence type="ECO:0000313" key="2">
    <source>
        <dbReference type="EMBL" id="MBL3656503.1"/>
    </source>
</evidence>
<sequence length="162" mass="17695">MIWKKLLLSAFIVVLSFPAISQDRLIIAKKGMPPKYSFWPGDKIRLKLKGDNYWSTGTIEGLGNGYVTLHNTKIALSEIDKIDITRKRKSTLLPTVTSIVAIGAIGFPALDILNGVVVNGEGVDTKSLKVGAFLAAGAVTLYLLQRKNVKIGKKFKLRVGEI</sequence>
<comment type="caution">
    <text evidence="2">The sequence shown here is derived from an EMBL/GenBank/DDBJ whole genome shotgun (WGS) entry which is preliminary data.</text>
</comment>
<name>A0A937F9I9_9BACT</name>
<keyword evidence="1" id="KW-0812">Transmembrane</keyword>
<keyword evidence="1" id="KW-1133">Transmembrane helix</keyword>
<dbReference type="RefSeq" id="WP_202244296.1">
    <property type="nucleotide sequence ID" value="NZ_JAESIY010000005.1"/>
</dbReference>
<evidence type="ECO:0000256" key="1">
    <source>
        <dbReference type="SAM" id="Phobius"/>
    </source>
</evidence>
<proteinExistence type="predicted"/>
<keyword evidence="3" id="KW-1185">Reference proteome</keyword>
<dbReference type="AlphaFoldDB" id="A0A937F9I9"/>
<gene>
    <name evidence="2" type="ORF">JL102_10200</name>
</gene>